<keyword evidence="3" id="KW-0238">DNA-binding</keyword>
<evidence type="ECO:0000256" key="2">
    <source>
        <dbReference type="ARBA" id="ARBA00023015"/>
    </source>
</evidence>
<dbReference type="PANTHER" id="PTHR30537">
    <property type="entry name" value="HTH-TYPE TRANSCRIPTIONAL REGULATOR"/>
    <property type="match status" value="1"/>
</dbReference>
<dbReference type="SUPFAM" id="SSF53850">
    <property type="entry name" value="Periplasmic binding protein-like II"/>
    <property type="match status" value="1"/>
</dbReference>
<dbReference type="PANTHER" id="PTHR30537:SF5">
    <property type="entry name" value="HTH-TYPE TRANSCRIPTIONAL ACTIVATOR TTDR-RELATED"/>
    <property type="match status" value="1"/>
</dbReference>
<organism evidence="6 7">
    <name type="scientific">Vibrio algarum</name>
    <dbReference type="NCBI Taxonomy" id="3020714"/>
    <lineage>
        <taxon>Bacteria</taxon>
        <taxon>Pseudomonadati</taxon>
        <taxon>Pseudomonadota</taxon>
        <taxon>Gammaproteobacteria</taxon>
        <taxon>Vibrionales</taxon>
        <taxon>Vibrionaceae</taxon>
        <taxon>Vibrio</taxon>
    </lineage>
</organism>
<sequence>MDRARKLDLFLEVVQKNSFVKAANAQNIDPSVVSKQIISLERELGVRLLNRSTRSISTTDAGDKIAKQAEVIRKTLINTVRIAKSYHEKPKGLLRITSPTQFGNMYLQKAVHIFIDKYPDIDIKLDLEDKRSDLIRERFDIAFRIGPPRDSNLIARKLADNKMAILASQDFINKYGYPKTPDELIKLPSVIYNNGEYKLNRLTISSSPHSGVMQTHDLQGRFEVNDVNAWTKAVDMGLGYLLRPLFTLDRNIKDLGLVPLLTNYQLPNDEWGIYAVYPHRNPTPAVKLFIETVREVIGTPPKWESYIDGYEHMYK</sequence>
<dbReference type="Proteomes" id="UP001210678">
    <property type="component" value="Unassembled WGS sequence"/>
</dbReference>
<dbReference type="InterPro" id="IPR005119">
    <property type="entry name" value="LysR_subst-bd"/>
</dbReference>
<evidence type="ECO:0000256" key="1">
    <source>
        <dbReference type="ARBA" id="ARBA00009437"/>
    </source>
</evidence>
<protein>
    <submittedName>
        <fullName evidence="6">LysR family transcriptional regulator</fullName>
    </submittedName>
</protein>
<dbReference type="InterPro" id="IPR036388">
    <property type="entry name" value="WH-like_DNA-bd_sf"/>
</dbReference>
<evidence type="ECO:0000259" key="5">
    <source>
        <dbReference type="PROSITE" id="PS50931"/>
    </source>
</evidence>
<dbReference type="Gene3D" id="1.10.10.10">
    <property type="entry name" value="Winged helix-like DNA-binding domain superfamily/Winged helix DNA-binding domain"/>
    <property type="match status" value="1"/>
</dbReference>
<dbReference type="InterPro" id="IPR000847">
    <property type="entry name" value="LysR_HTH_N"/>
</dbReference>
<keyword evidence="7" id="KW-1185">Reference proteome</keyword>
<dbReference type="Pfam" id="PF03466">
    <property type="entry name" value="LysR_substrate"/>
    <property type="match status" value="1"/>
</dbReference>
<dbReference type="InterPro" id="IPR058163">
    <property type="entry name" value="LysR-type_TF_proteobact-type"/>
</dbReference>
<dbReference type="SUPFAM" id="SSF46785">
    <property type="entry name" value="Winged helix' DNA-binding domain"/>
    <property type="match status" value="1"/>
</dbReference>
<keyword evidence="4" id="KW-0804">Transcription</keyword>
<feature type="domain" description="HTH lysR-type" evidence="5">
    <location>
        <begin position="1"/>
        <end position="59"/>
    </location>
</feature>
<name>A0ABT4YU29_9VIBR</name>
<proteinExistence type="inferred from homology"/>
<dbReference type="Gene3D" id="3.40.190.290">
    <property type="match status" value="1"/>
</dbReference>
<comment type="caution">
    <text evidence="6">The sequence shown here is derived from an EMBL/GenBank/DDBJ whole genome shotgun (WGS) entry which is preliminary data.</text>
</comment>
<evidence type="ECO:0000313" key="7">
    <source>
        <dbReference type="Proteomes" id="UP001210678"/>
    </source>
</evidence>
<evidence type="ECO:0000256" key="4">
    <source>
        <dbReference type="ARBA" id="ARBA00023163"/>
    </source>
</evidence>
<dbReference type="InterPro" id="IPR036390">
    <property type="entry name" value="WH_DNA-bd_sf"/>
</dbReference>
<dbReference type="EMBL" id="JAQLOI010000003">
    <property type="protein sequence ID" value="MDB1125043.1"/>
    <property type="molecule type" value="Genomic_DNA"/>
</dbReference>
<reference evidence="6 7" key="1">
    <citation type="submission" date="2023-01" db="EMBL/GenBank/DDBJ databases">
        <title>Vibrio sp. KJ40-1 sp.nov, isolated from marine algae.</title>
        <authorList>
            <person name="Butt M."/>
            <person name="Kim J.M.J."/>
            <person name="Jeon C.O.C."/>
        </authorList>
    </citation>
    <scope>NUCLEOTIDE SEQUENCE [LARGE SCALE GENOMIC DNA]</scope>
    <source>
        <strain evidence="6 7">KJ40-1</strain>
    </source>
</reference>
<evidence type="ECO:0000313" key="6">
    <source>
        <dbReference type="EMBL" id="MDB1125043.1"/>
    </source>
</evidence>
<dbReference type="CDD" id="cd08422">
    <property type="entry name" value="PBP2_CrgA_like"/>
    <property type="match status" value="1"/>
</dbReference>
<gene>
    <name evidence="6" type="ORF">PGX00_15910</name>
</gene>
<dbReference type="PROSITE" id="PS50931">
    <property type="entry name" value="HTH_LYSR"/>
    <property type="match status" value="1"/>
</dbReference>
<keyword evidence="2" id="KW-0805">Transcription regulation</keyword>
<comment type="similarity">
    <text evidence="1">Belongs to the LysR transcriptional regulatory family.</text>
</comment>
<dbReference type="Pfam" id="PF00126">
    <property type="entry name" value="HTH_1"/>
    <property type="match status" value="1"/>
</dbReference>
<evidence type="ECO:0000256" key="3">
    <source>
        <dbReference type="ARBA" id="ARBA00023125"/>
    </source>
</evidence>
<accession>A0ABT4YU29</accession>
<dbReference type="RefSeq" id="WP_272138388.1">
    <property type="nucleotide sequence ID" value="NZ_JAQLOI010000003.1"/>
</dbReference>